<evidence type="ECO:0000256" key="5">
    <source>
        <dbReference type="ARBA" id="ARBA00022519"/>
    </source>
</evidence>
<dbReference type="InterPro" id="IPR006260">
    <property type="entry name" value="TonB/TolA_C"/>
</dbReference>
<keyword evidence="8 10" id="KW-1133">Transmembrane helix</keyword>
<dbReference type="PANTHER" id="PTHR33446:SF2">
    <property type="entry name" value="PROTEIN TONB"/>
    <property type="match status" value="1"/>
</dbReference>
<dbReference type="GO" id="GO:0055085">
    <property type="term" value="P:transmembrane transport"/>
    <property type="evidence" value="ECO:0007669"/>
    <property type="project" value="InterPro"/>
</dbReference>
<dbReference type="GO" id="GO:0098797">
    <property type="term" value="C:plasma membrane protein complex"/>
    <property type="evidence" value="ECO:0007669"/>
    <property type="project" value="TreeGrafter"/>
</dbReference>
<name>A0A1E3X3I9_9BACT</name>
<dbReference type="InterPro" id="IPR051045">
    <property type="entry name" value="TonB-dependent_transducer"/>
</dbReference>
<dbReference type="GO" id="GO:0015031">
    <property type="term" value="P:protein transport"/>
    <property type="evidence" value="ECO:0007669"/>
    <property type="project" value="UniProtKB-KW"/>
</dbReference>
<comment type="similarity">
    <text evidence="2">Belongs to the TonB family.</text>
</comment>
<keyword evidence="9 10" id="KW-0472">Membrane</keyword>
<sequence>MSRFRLNNVWIILGALGLNLLFFLTLVSMNRTLEPKDVQDKLNVIEVWQIQPKEPKTHNRKKSKERPVEKIKKKKMRLKTVSLNQEKMRPRKTRRILNIDVQPSLNISDADLAFQADYFSEAIPKDRHILELDEVDQPPWKVHHVQPPYPYYARVKRIEGDVTLQFLVDEKGNVSNVQILDVYGFDGFGASAKEAVLKWRFKPATYFGKPVAVWCIQKISFNLKGL</sequence>
<evidence type="ECO:0000256" key="10">
    <source>
        <dbReference type="SAM" id="Phobius"/>
    </source>
</evidence>
<proteinExistence type="inferred from homology"/>
<dbReference type="GO" id="GO:0031992">
    <property type="term" value="F:energy transducer activity"/>
    <property type="evidence" value="ECO:0007669"/>
    <property type="project" value="InterPro"/>
</dbReference>
<evidence type="ECO:0000259" key="11">
    <source>
        <dbReference type="PROSITE" id="PS52015"/>
    </source>
</evidence>
<dbReference type="PRINTS" id="PR01374">
    <property type="entry name" value="TONBPROTEIN"/>
</dbReference>
<dbReference type="NCBIfam" id="TIGR01352">
    <property type="entry name" value="tonB_Cterm"/>
    <property type="match status" value="1"/>
</dbReference>
<dbReference type="PANTHER" id="PTHR33446">
    <property type="entry name" value="PROTEIN TONB-RELATED"/>
    <property type="match status" value="1"/>
</dbReference>
<dbReference type="AlphaFoldDB" id="A0A1E3X3I9"/>
<evidence type="ECO:0000256" key="1">
    <source>
        <dbReference type="ARBA" id="ARBA00004383"/>
    </source>
</evidence>
<evidence type="ECO:0000256" key="9">
    <source>
        <dbReference type="ARBA" id="ARBA00023136"/>
    </source>
</evidence>
<accession>A0A1E3X3I9</accession>
<gene>
    <name evidence="12" type="ORF">SCARUB_04772</name>
</gene>
<evidence type="ECO:0000256" key="2">
    <source>
        <dbReference type="ARBA" id="ARBA00006555"/>
    </source>
</evidence>
<dbReference type="EMBL" id="MAYW01000280">
    <property type="protein sequence ID" value="ODS30122.1"/>
    <property type="molecule type" value="Genomic_DNA"/>
</dbReference>
<comment type="caution">
    <text evidence="12">The sequence shown here is derived from an EMBL/GenBank/DDBJ whole genome shotgun (WGS) entry which is preliminary data.</text>
</comment>
<protein>
    <submittedName>
        <fullName evidence="12">Transport protein TonB</fullName>
    </submittedName>
</protein>
<keyword evidence="7" id="KW-0653">Protein transport</keyword>
<keyword evidence="6 10" id="KW-0812">Transmembrane</keyword>
<reference evidence="12 13" key="1">
    <citation type="submission" date="2016-07" db="EMBL/GenBank/DDBJ databases">
        <title>Draft genome of Scalindua rubra, obtained from a brine-seawater interface in the Red Sea, sheds light on salt adaptation in anammox bacteria.</title>
        <authorList>
            <person name="Speth D.R."/>
            <person name="Lagkouvardos I."/>
            <person name="Wang Y."/>
            <person name="Qian P.-Y."/>
            <person name="Dutilh B.E."/>
            <person name="Jetten M.S."/>
        </authorList>
    </citation>
    <scope>NUCLEOTIDE SEQUENCE [LARGE SCALE GENOMIC DNA]</scope>
    <source>
        <strain evidence="12">BSI-1</strain>
    </source>
</reference>
<evidence type="ECO:0000256" key="8">
    <source>
        <dbReference type="ARBA" id="ARBA00022989"/>
    </source>
</evidence>
<evidence type="ECO:0000313" key="12">
    <source>
        <dbReference type="EMBL" id="ODS30122.1"/>
    </source>
</evidence>
<comment type="subcellular location">
    <subcellularLocation>
        <location evidence="1">Cell inner membrane</location>
        <topology evidence="1">Single-pass membrane protein</topology>
        <orientation evidence="1">Periplasmic side</orientation>
    </subcellularLocation>
</comment>
<dbReference type="Pfam" id="PF03544">
    <property type="entry name" value="TonB_C"/>
    <property type="match status" value="1"/>
</dbReference>
<keyword evidence="4" id="KW-1003">Cell membrane</keyword>
<evidence type="ECO:0000256" key="6">
    <source>
        <dbReference type="ARBA" id="ARBA00022692"/>
    </source>
</evidence>
<dbReference type="InterPro" id="IPR037682">
    <property type="entry name" value="TonB_C"/>
</dbReference>
<keyword evidence="5" id="KW-0997">Cell inner membrane</keyword>
<dbReference type="GO" id="GO:0015891">
    <property type="term" value="P:siderophore transport"/>
    <property type="evidence" value="ECO:0007669"/>
    <property type="project" value="InterPro"/>
</dbReference>
<dbReference type="SUPFAM" id="SSF74653">
    <property type="entry name" value="TolA/TonB C-terminal domain"/>
    <property type="match status" value="1"/>
</dbReference>
<evidence type="ECO:0000256" key="4">
    <source>
        <dbReference type="ARBA" id="ARBA00022475"/>
    </source>
</evidence>
<dbReference type="Proteomes" id="UP000094056">
    <property type="component" value="Unassembled WGS sequence"/>
</dbReference>
<dbReference type="Gene3D" id="3.30.1150.10">
    <property type="match status" value="1"/>
</dbReference>
<evidence type="ECO:0000313" key="13">
    <source>
        <dbReference type="Proteomes" id="UP000094056"/>
    </source>
</evidence>
<organism evidence="12 13">
    <name type="scientific">Candidatus Scalindua rubra</name>
    <dbReference type="NCBI Taxonomy" id="1872076"/>
    <lineage>
        <taxon>Bacteria</taxon>
        <taxon>Pseudomonadati</taxon>
        <taxon>Planctomycetota</taxon>
        <taxon>Candidatus Brocadiia</taxon>
        <taxon>Candidatus Brocadiales</taxon>
        <taxon>Candidatus Scalinduaceae</taxon>
        <taxon>Candidatus Scalindua</taxon>
    </lineage>
</organism>
<dbReference type="GO" id="GO:0030288">
    <property type="term" value="C:outer membrane-bounded periplasmic space"/>
    <property type="evidence" value="ECO:0007669"/>
    <property type="project" value="InterPro"/>
</dbReference>
<keyword evidence="3" id="KW-0813">Transport</keyword>
<feature type="domain" description="TonB C-terminal" evidence="11">
    <location>
        <begin position="134"/>
        <end position="226"/>
    </location>
</feature>
<dbReference type="PROSITE" id="PS52015">
    <property type="entry name" value="TONB_CTD"/>
    <property type="match status" value="1"/>
</dbReference>
<feature type="transmembrane region" description="Helical" evidence="10">
    <location>
        <begin position="9"/>
        <end position="29"/>
    </location>
</feature>
<dbReference type="InterPro" id="IPR003538">
    <property type="entry name" value="TonB"/>
</dbReference>
<evidence type="ECO:0000256" key="7">
    <source>
        <dbReference type="ARBA" id="ARBA00022927"/>
    </source>
</evidence>
<evidence type="ECO:0000256" key="3">
    <source>
        <dbReference type="ARBA" id="ARBA00022448"/>
    </source>
</evidence>